<feature type="domain" description="STAS" evidence="3">
    <location>
        <begin position="1"/>
        <end position="110"/>
    </location>
</feature>
<evidence type="ECO:0000256" key="1">
    <source>
        <dbReference type="ARBA" id="ARBA00009013"/>
    </source>
</evidence>
<dbReference type="RefSeq" id="WP_373972201.1">
    <property type="nucleotide sequence ID" value="NZ_JBHDLJ010000007.1"/>
</dbReference>
<dbReference type="Pfam" id="PF01740">
    <property type="entry name" value="STAS"/>
    <property type="match status" value="1"/>
</dbReference>
<accession>A0ABV4UQ33</accession>
<gene>
    <name evidence="4" type="ORF">ACETWP_10570</name>
</gene>
<evidence type="ECO:0000313" key="5">
    <source>
        <dbReference type="Proteomes" id="UP001575652"/>
    </source>
</evidence>
<organism evidence="4 5">
    <name type="scientific">Arthrobacter halodurans</name>
    <dbReference type="NCBI Taxonomy" id="516699"/>
    <lineage>
        <taxon>Bacteria</taxon>
        <taxon>Bacillati</taxon>
        <taxon>Actinomycetota</taxon>
        <taxon>Actinomycetes</taxon>
        <taxon>Micrococcales</taxon>
        <taxon>Micrococcaceae</taxon>
        <taxon>Arthrobacter</taxon>
    </lineage>
</organism>
<dbReference type="PANTHER" id="PTHR33495">
    <property type="entry name" value="ANTI-SIGMA FACTOR ANTAGONIST TM_1081-RELATED-RELATED"/>
    <property type="match status" value="1"/>
</dbReference>
<evidence type="ECO:0000256" key="2">
    <source>
        <dbReference type="RuleBase" id="RU003749"/>
    </source>
</evidence>
<comment type="similarity">
    <text evidence="1 2">Belongs to the anti-sigma-factor antagonist family.</text>
</comment>
<dbReference type="Proteomes" id="UP001575652">
    <property type="component" value="Unassembled WGS sequence"/>
</dbReference>
<dbReference type="PANTHER" id="PTHR33495:SF2">
    <property type="entry name" value="ANTI-SIGMA FACTOR ANTAGONIST TM_1081-RELATED"/>
    <property type="match status" value="1"/>
</dbReference>
<dbReference type="InterPro" id="IPR036513">
    <property type="entry name" value="STAS_dom_sf"/>
</dbReference>
<evidence type="ECO:0000259" key="3">
    <source>
        <dbReference type="PROSITE" id="PS50801"/>
    </source>
</evidence>
<keyword evidence="5" id="KW-1185">Reference proteome</keyword>
<dbReference type="CDD" id="cd07043">
    <property type="entry name" value="STAS_anti-anti-sigma_factors"/>
    <property type="match status" value="1"/>
</dbReference>
<evidence type="ECO:0000313" key="4">
    <source>
        <dbReference type="EMBL" id="MFB0835031.1"/>
    </source>
</evidence>
<dbReference type="Gene3D" id="3.30.750.24">
    <property type="entry name" value="STAS domain"/>
    <property type="match status" value="1"/>
</dbReference>
<protein>
    <recommendedName>
        <fullName evidence="2">Anti-sigma factor antagonist</fullName>
    </recommendedName>
</protein>
<dbReference type="NCBIfam" id="TIGR00377">
    <property type="entry name" value="ant_ant_sig"/>
    <property type="match status" value="1"/>
</dbReference>
<comment type="caution">
    <text evidence="4">The sequence shown here is derived from an EMBL/GenBank/DDBJ whole genome shotgun (WGS) entry which is preliminary data.</text>
</comment>
<dbReference type="InterPro" id="IPR003658">
    <property type="entry name" value="Anti-sigma_ant"/>
</dbReference>
<reference evidence="4 5" key="1">
    <citation type="submission" date="2024-09" db="EMBL/GenBank/DDBJ databases">
        <authorList>
            <person name="Salinas-Garcia M.A."/>
            <person name="Prieme A."/>
        </authorList>
    </citation>
    <scope>NUCLEOTIDE SEQUENCE [LARGE SCALE GENOMIC DNA]</scope>
    <source>
        <strain evidence="4 5">DSM 21081</strain>
    </source>
</reference>
<name>A0ABV4UQ33_9MICC</name>
<dbReference type="PROSITE" id="PS50801">
    <property type="entry name" value="STAS"/>
    <property type="match status" value="1"/>
</dbReference>
<dbReference type="SUPFAM" id="SSF52091">
    <property type="entry name" value="SpoIIaa-like"/>
    <property type="match status" value="1"/>
</dbReference>
<dbReference type="InterPro" id="IPR002645">
    <property type="entry name" value="STAS_dom"/>
</dbReference>
<proteinExistence type="inferred from homology"/>
<dbReference type="EMBL" id="JBHDLJ010000007">
    <property type="protein sequence ID" value="MFB0835031.1"/>
    <property type="molecule type" value="Genomic_DNA"/>
</dbReference>
<sequence>MQFNVEAAEGYTEVAGTGRLNMVAAPRLREVVADTVAAGNTRIVVNLADTEFMDSSGLGALIGCLKLARQAGGDLRIACVPAQVLMVLQLTGMDRVLTPHPSVAGAFSGD</sequence>